<dbReference type="Gene3D" id="4.10.1100.10">
    <property type="entry name" value="Transcription factor, SBP-box domain"/>
    <property type="match status" value="1"/>
</dbReference>
<dbReference type="GO" id="GO:0005634">
    <property type="term" value="C:nucleus"/>
    <property type="evidence" value="ECO:0007669"/>
    <property type="project" value="InterPro"/>
</dbReference>
<dbReference type="GO" id="GO:0008270">
    <property type="term" value="F:zinc ion binding"/>
    <property type="evidence" value="ECO:0007669"/>
    <property type="project" value="UniProtKB-KW"/>
</dbReference>
<organism evidence="8 9">
    <name type="scientific">Nepenthes gracilis</name>
    <name type="common">Slender pitcher plant</name>
    <dbReference type="NCBI Taxonomy" id="150966"/>
    <lineage>
        <taxon>Eukaryota</taxon>
        <taxon>Viridiplantae</taxon>
        <taxon>Streptophyta</taxon>
        <taxon>Embryophyta</taxon>
        <taxon>Tracheophyta</taxon>
        <taxon>Spermatophyta</taxon>
        <taxon>Magnoliopsida</taxon>
        <taxon>eudicotyledons</taxon>
        <taxon>Gunneridae</taxon>
        <taxon>Pentapetalae</taxon>
        <taxon>Caryophyllales</taxon>
        <taxon>Nepenthaceae</taxon>
        <taxon>Nepenthes</taxon>
    </lineage>
</organism>
<comment type="caution">
    <text evidence="8">The sequence shown here is derived from an EMBL/GenBank/DDBJ whole genome shotgun (WGS) entry which is preliminary data.</text>
</comment>
<feature type="region of interest" description="Disordered" evidence="5">
    <location>
        <begin position="191"/>
        <end position="217"/>
    </location>
</feature>
<dbReference type="InterPro" id="IPR044817">
    <property type="entry name" value="SBP-like"/>
</dbReference>
<evidence type="ECO:0000259" key="7">
    <source>
        <dbReference type="PROSITE" id="PS51141"/>
    </source>
</evidence>
<dbReference type="Proteomes" id="UP001279734">
    <property type="component" value="Unassembled WGS sequence"/>
</dbReference>
<evidence type="ECO:0000256" key="3">
    <source>
        <dbReference type="ARBA" id="ARBA00022833"/>
    </source>
</evidence>
<evidence type="ECO:0000313" key="8">
    <source>
        <dbReference type="EMBL" id="GMH15106.1"/>
    </source>
</evidence>
<feature type="transmembrane region" description="Helical" evidence="6">
    <location>
        <begin position="22"/>
        <end position="39"/>
    </location>
</feature>
<dbReference type="SUPFAM" id="SSF103612">
    <property type="entry name" value="SBT domain"/>
    <property type="match status" value="1"/>
</dbReference>
<keyword evidence="2 4" id="KW-0863">Zinc-finger</keyword>
<evidence type="ECO:0000256" key="1">
    <source>
        <dbReference type="ARBA" id="ARBA00022723"/>
    </source>
</evidence>
<keyword evidence="1" id="KW-0479">Metal-binding</keyword>
<dbReference type="InterPro" id="IPR036893">
    <property type="entry name" value="SBP_sf"/>
</dbReference>
<sequence>MNARQELCLCSLTYPYTLEHNGFLLISVLPVISVGNLIVMELSQTTLIWVTLEQRASSMELPSPGSKRARPPSSCGSQEVSCLVDGCSSDLSKCRDYHRRHKVCELHSKTAKVTLGGQDQRFCQQCSRFHSLVEFDDGKRSCRKRLEGHNQRRRRPQPESLAVNPGNFLSSDQGSRFFPFSSPTMMPPTSALCYTRSRPIKPKTDPPSLNGSSHLPASSSNPCTFGGRWFPLLQVSGSHLPRSSSFTHPSLRDLGSVPGSPGGSSSSTTTNDPEIFCNGLTHVVTESDRAHSLLSSLPAASDASAIGLSRMMHQPSHPTAPAGQMTYGMYYGSVGDHQGRANLHCQDVFQADCDVPSSIGPHQTLTFSWE</sequence>
<feature type="compositionally biased region" description="Low complexity" evidence="5">
    <location>
        <begin position="255"/>
        <end position="267"/>
    </location>
</feature>
<feature type="compositionally biased region" description="Polar residues" evidence="5">
    <location>
        <begin position="207"/>
        <end position="217"/>
    </location>
</feature>
<dbReference type="PROSITE" id="PS51141">
    <property type="entry name" value="ZF_SBP"/>
    <property type="match status" value="1"/>
</dbReference>
<keyword evidence="3" id="KW-0862">Zinc</keyword>
<dbReference type="AlphaFoldDB" id="A0AAD3XSU4"/>
<keyword evidence="6" id="KW-0812">Transmembrane</keyword>
<evidence type="ECO:0000256" key="2">
    <source>
        <dbReference type="ARBA" id="ARBA00022771"/>
    </source>
</evidence>
<name>A0AAD3XSU4_NEPGR</name>
<evidence type="ECO:0000256" key="4">
    <source>
        <dbReference type="PROSITE-ProRule" id="PRU00470"/>
    </source>
</evidence>
<dbReference type="PANTHER" id="PTHR31251">
    <property type="entry name" value="SQUAMOSA PROMOTER-BINDING-LIKE PROTEIN 4"/>
    <property type="match status" value="1"/>
</dbReference>
<dbReference type="InterPro" id="IPR004333">
    <property type="entry name" value="SBP_dom"/>
</dbReference>
<feature type="region of interest" description="Disordered" evidence="5">
    <location>
        <begin position="241"/>
        <end position="272"/>
    </location>
</feature>
<dbReference type="EMBL" id="BSYO01000015">
    <property type="protein sequence ID" value="GMH15106.1"/>
    <property type="molecule type" value="Genomic_DNA"/>
</dbReference>
<reference evidence="8" key="1">
    <citation type="submission" date="2023-05" db="EMBL/GenBank/DDBJ databases">
        <title>Nepenthes gracilis genome sequencing.</title>
        <authorList>
            <person name="Fukushima K."/>
        </authorList>
    </citation>
    <scope>NUCLEOTIDE SEQUENCE</scope>
    <source>
        <strain evidence="8">SING2019-196</strain>
    </source>
</reference>
<evidence type="ECO:0000256" key="5">
    <source>
        <dbReference type="SAM" id="MobiDB-lite"/>
    </source>
</evidence>
<keyword evidence="6" id="KW-0472">Membrane</keyword>
<dbReference type="Pfam" id="PF03110">
    <property type="entry name" value="SBP"/>
    <property type="match status" value="1"/>
</dbReference>
<evidence type="ECO:0000313" key="9">
    <source>
        <dbReference type="Proteomes" id="UP001279734"/>
    </source>
</evidence>
<keyword evidence="6" id="KW-1133">Transmembrane helix</keyword>
<proteinExistence type="predicted"/>
<feature type="domain" description="SBP-type" evidence="7">
    <location>
        <begin position="79"/>
        <end position="156"/>
    </location>
</feature>
<feature type="region of interest" description="Disordered" evidence="5">
    <location>
        <begin position="146"/>
        <end position="166"/>
    </location>
</feature>
<keyword evidence="9" id="KW-1185">Reference proteome</keyword>
<protein>
    <recommendedName>
        <fullName evidence="7">SBP-type domain-containing protein</fullName>
    </recommendedName>
</protein>
<dbReference type="PANTHER" id="PTHR31251:SF208">
    <property type="entry name" value="SQUAMOSA PROMOTER-BINDING-LIKE PROTEIN 18"/>
    <property type="match status" value="1"/>
</dbReference>
<accession>A0AAD3XSU4</accession>
<evidence type="ECO:0000256" key="6">
    <source>
        <dbReference type="SAM" id="Phobius"/>
    </source>
</evidence>
<dbReference type="GO" id="GO:0003677">
    <property type="term" value="F:DNA binding"/>
    <property type="evidence" value="ECO:0007669"/>
    <property type="project" value="InterPro"/>
</dbReference>
<gene>
    <name evidence="8" type="ORF">Nepgr_016947</name>
</gene>